<proteinExistence type="predicted"/>
<protein>
    <submittedName>
        <fullName evidence="2">Uncharacterized protein</fullName>
    </submittedName>
</protein>
<organism evidence="2 3">
    <name type="scientific">Aldrovandia affinis</name>
    <dbReference type="NCBI Taxonomy" id="143900"/>
    <lineage>
        <taxon>Eukaryota</taxon>
        <taxon>Metazoa</taxon>
        <taxon>Chordata</taxon>
        <taxon>Craniata</taxon>
        <taxon>Vertebrata</taxon>
        <taxon>Euteleostomi</taxon>
        <taxon>Actinopterygii</taxon>
        <taxon>Neopterygii</taxon>
        <taxon>Teleostei</taxon>
        <taxon>Notacanthiformes</taxon>
        <taxon>Halosauridae</taxon>
        <taxon>Aldrovandia</taxon>
    </lineage>
</organism>
<sequence length="104" mass="11105">MLQRAQFSADRRTVVGFETRFRVSRAGRLPQRSLKVRAPSGAVNGSCSRPSLRVPTGAAAPRDPCFKKGSSGLPPSNTSCFALCPVQPGISLQIQAFNSRSAQT</sequence>
<evidence type="ECO:0000313" key="2">
    <source>
        <dbReference type="EMBL" id="KAJ8399889.1"/>
    </source>
</evidence>
<keyword evidence="3" id="KW-1185">Reference proteome</keyword>
<evidence type="ECO:0000256" key="1">
    <source>
        <dbReference type="SAM" id="MobiDB-lite"/>
    </source>
</evidence>
<dbReference type="AlphaFoldDB" id="A0AAD7SCE1"/>
<gene>
    <name evidence="2" type="ORF">AAFF_G00406190</name>
</gene>
<dbReference type="EMBL" id="JAINUG010000080">
    <property type="protein sequence ID" value="KAJ8399889.1"/>
    <property type="molecule type" value="Genomic_DNA"/>
</dbReference>
<dbReference type="Proteomes" id="UP001221898">
    <property type="component" value="Unassembled WGS sequence"/>
</dbReference>
<accession>A0AAD7SCE1</accession>
<evidence type="ECO:0000313" key="3">
    <source>
        <dbReference type="Proteomes" id="UP001221898"/>
    </source>
</evidence>
<name>A0AAD7SCE1_9TELE</name>
<feature type="region of interest" description="Disordered" evidence="1">
    <location>
        <begin position="37"/>
        <end position="61"/>
    </location>
</feature>
<reference evidence="2" key="1">
    <citation type="journal article" date="2023" name="Science">
        <title>Genome structures resolve the early diversification of teleost fishes.</title>
        <authorList>
            <person name="Parey E."/>
            <person name="Louis A."/>
            <person name="Montfort J."/>
            <person name="Bouchez O."/>
            <person name="Roques C."/>
            <person name="Iampietro C."/>
            <person name="Lluch J."/>
            <person name="Castinel A."/>
            <person name="Donnadieu C."/>
            <person name="Desvignes T."/>
            <person name="Floi Bucao C."/>
            <person name="Jouanno E."/>
            <person name="Wen M."/>
            <person name="Mejri S."/>
            <person name="Dirks R."/>
            <person name="Jansen H."/>
            <person name="Henkel C."/>
            <person name="Chen W.J."/>
            <person name="Zahm M."/>
            <person name="Cabau C."/>
            <person name="Klopp C."/>
            <person name="Thompson A.W."/>
            <person name="Robinson-Rechavi M."/>
            <person name="Braasch I."/>
            <person name="Lecointre G."/>
            <person name="Bobe J."/>
            <person name="Postlethwait J.H."/>
            <person name="Berthelot C."/>
            <person name="Roest Crollius H."/>
            <person name="Guiguen Y."/>
        </authorList>
    </citation>
    <scope>NUCLEOTIDE SEQUENCE</scope>
    <source>
        <strain evidence="2">NC1722</strain>
    </source>
</reference>
<comment type="caution">
    <text evidence="2">The sequence shown here is derived from an EMBL/GenBank/DDBJ whole genome shotgun (WGS) entry which is preliminary data.</text>
</comment>